<reference evidence="4" key="2">
    <citation type="submission" date="2015-01" db="EMBL/GenBank/DDBJ databases">
        <title>Evolutionary Origins and Diversification of the Mycorrhizal Mutualists.</title>
        <authorList>
            <consortium name="DOE Joint Genome Institute"/>
            <consortium name="Mycorrhizal Genomics Consortium"/>
            <person name="Kohler A."/>
            <person name="Kuo A."/>
            <person name="Nagy L.G."/>
            <person name="Floudas D."/>
            <person name="Copeland A."/>
            <person name="Barry K.W."/>
            <person name="Cichocki N."/>
            <person name="Veneault-Fourrey C."/>
            <person name="LaButti K."/>
            <person name="Lindquist E.A."/>
            <person name="Lipzen A."/>
            <person name="Lundell T."/>
            <person name="Morin E."/>
            <person name="Murat C."/>
            <person name="Riley R."/>
            <person name="Ohm R."/>
            <person name="Sun H."/>
            <person name="Tunlid A."/>
            <person name="Henrissat B."/>
            <person name="Grigoriev I.V."/>
            <person name="Hibbett D.S."/>
            <person name="Martin F."/>
        </authorList>
    </citation>
    <scope>NUCLEOTIDE SEQUENCE [LARGE SCALE GENOMIC DNA]</scope>
    <source>
        <strain evidence="4">Marx 270</strain>
    </source>
</reference>
<dbReference type="InterPro" id="IPR007763">
    <property type="entry name" value="NDUFA12"/>
</dbReference>
<reference evidence="3 4" key="1">
    <citation type="submission" date="2014-04" db="EMBL/GenBank/DDBJ databases">
        <authorList>
            <consortium name="DOE Joint Genome Institute"/>
            <person name="Kuo A."/>
            <person name="Kohler A."/>
            <person name="Costa M.D."/>
            <person name="Nagy L.G."/>
            <person name="Floudas D."/>
            <person name="Copeland A."/>
            <person name="Barry K.W."/>
            <person name="Cichocki N."/>
            <person name="Veneault-Fourrey C."/>
            <person name="LaButti K."/>
            <person name="Lindquist E.A."/>
            <person name="Lipzen A."/>
            <person name="Lundell T."/>
            <person name="Morin E."/>
            <person name="Murat C."/>
            <person name="Sun H."/>
            <person name="Tunlid A."/>
            <person name="Henrissat B."/>
            <person name="Grigoriev I.V."/>
            <person name="Hibbett D.S."/>
            <person name="Martin F."/>
            <person name="Nordberg H.P."/>
            <person name="Cantor M.N."/>
            <person name="Hua S.X."/>
        </authorList>
    </citation>
    <scope>NUCLEOTIDE SEQUENCE [LARGE SCALE GENOMIC DNA]</scope>
    <source>
        <strain evidence="3 4">Marx 270</strain>
    </source>
</reference>
<comment type="similarity">
    <text evidence="1">Belongs to the complex I NDUFA12 subunit family.</text>
</comment>
<dbReference type="PANTHER" id="PTHR32470:SF2">
    <property type="entry name" value="NADH DEHYDROGENASE [UBIQUINONE] 1 ALPHA SUBCOMPLEX ASSEMBLY FACTOR 2"/>
    <property type="match status" value="1"/>
</dbReference>
<accession>A0A0C3PJL0</accession>
<dbReference type="EMBL" id="KN831945">
    <property type="protein sequence ID" value="KIO14345.1"/>
    <property type="molecule type" value="Genomic_DNA"/>
</dbReference>
<dbReference type="PANTHER" id="PTHR32470">
    <property type="entry name" value="ADH DEHYDROGENASE [UBIQUINONE] 1 ALPHA SUBCOMPLEX ASSEMBLY FACTOR 2"/>
    <property type="match status" value="1"/>
</dbReference>
<evidence type="ECO:0000256" key="1">
    <source>
        <dbReference type="ARBA" id="ARBA00007355"/>
    </source>
</evidence>
<feature type="compositionally biased region" description="Basic and acidic residues" evidence="2">
    <location>
        <begin position="122"/>
        <end position="149"/>
    </location>
</feature>
<feature type="region of interest" description="Disordered" evidence="2">
    <location>
        <begin position="122"/>
        <end position="173"/>
    </location>
</feature>
<dbReference type="InterPro" id="IPR052618">
    <property type="entry name" value="ComplexI_NDUFA12"/>
</dbReference>
<dbReference type="Pfam" id="PF05071">
    <property type="entry name" value="NDUFA12"/>
    <property type="match status" value="1"/>
</dbReference>
<protein>
    <recommendedName>
        <fullName evidence="5">NADH dehydrogenase [ubiquinone] 1 alpha subcomplex subunit</fullName>
    </recommendedName>
</protein>
<dbReference type="GO" id="GO:0045271">
    <property type="term" value="C:respiratory chain complex I"/>
    <property type="evidence" value="ECO:0007669"/>
    <property type="project" value="InterPro"/>
</dbReference>
<evidence type="ECO:0000313" key="4">
    <source>
        <dbReference type="Proteomes" id="UP000054217"/>
    </source>
</evidence>
<dbReference type="HOGENOM" id="CLU_100704_0_0_1"/>
<dbReference type="OrthoDB" id="10255576at2759"/>
<sequence length="173" mass="20316">MSFLRSMWQRCFWRLYLVGKDLEGNRYFEFPNRGGDRPKRIIQYTSDDDMLAYVASGKRLPVQWSAWLTHTRRDAPTIEEVQADLAYRKRVQMNAARLEAKEKEERARLASQTAFQFSHTLRADIPKHVEPPLDLKKAQSDRREPDTKAYDPWAAANKTPEAPQSWIPTARHR</sequence>
<evidence type="ECO:0008006" key="5">
    <source>
        <dbReference type="Google" id="ProtNLM"/>
    </source>
</evidence>
<organism evidence="3 4">
    <name type="scientific">Pisolithus tinctorius Marx 270</name>
    <dbReference type="NCBI Taxonomy" id="870435"/>
    <lineage>
        <taxon>Eukaryota</taxon>
        <taxon>Fungi</taxon>
        <taxon>Dikarya</taxon>
        <taxon>Basidiomycota</taxon>
        <taxon>Agaricomycotina</taxon>
        <taxon>Agaricomycetes</taxon>
        <taxon>Agaricomycetidae</taxon>
        <taxon>Boletales</taxon>
        <taxon>Sclerodermatineae</taxon>
        <taxon>Pisolithaceae</taxon>
        <taxon>Pisolithus</taxon>
    </lineage>
</organism>
<proteinExistence type="inferred from homology"/>
<evidence type="ECO:0000313" key="3">
    <source>
        <dbReference type="EMBL" id="KIO14345.1"/>
    </source>
</evidence>
<keyword evidence="4" id="KW-1185">Reference proteome</keyword>
<dbReference type="InParanoid" id="A0A0C3PJL0"/>
<dbReference type="AlphaFoldDB" id="A0A0C3PJL0"/>
<name>A0A0C3PJL0_PISTI</name>
<dbReference type="GO" id="GO:0005739">
    <property type="term" value="C:mitochondrion"/>
    <property type="evidence" value="ECO:0007669"/>
    <property type="project" value="TreeGrafter"/>
</dbReference>
<dbReference type="STRING" id="870435.A0A0C3PJL0"/>
<gene>
    <name evidence="3" type="ORF">M404DRAFT_992617</name>
</gene>
<evidence type="ECO:0000256" key="2">
    <source>
        <dbReference type="SAM" id="MobiDB-lite"/>
    </source>
</evidence>
<dbReference type="GO" id="GO:0032981">
    <property type="term" value="P:mitochondrial respiratory chain complex I assembly"/>
    <property type="evidence" value="ECO:0007669"/>
    <property type="project" value="TreeGrafter"/>
</dbReference>
<dbReference type="Proteomes" id="UP000054217">
    <property type="component" value="Unassembled WGS sequence"/>
</dbReference>